<dbReference type="GO" id="GO:0003676">
    <property type="term" value="F:nucleic acid binding"/>
    <property type="evidence" value="ECO:0007669"/>
    <property type="project" value="InterPro"/>
</dbReference>
<evidence type="ECO:0000259" key="1">
    <source>
        <dbReference type="Pfam" id="PF16473"/>
    </source>
</evidence>
<dbReference type="InterPro" id="IPR012337">
    <property type="entry name" value="RNaseH-like_sf"/>
</dbReference>
<dbReference type="EMBL" id="UINC01099249">
    <property type="protein sequence ID" value="SVC58370.1"/>
    <property type="molecule type" value="Genomic_DNA"/>
</dbReference>
<dbReference type="Pfam" id="PF16473">
    <property type="entry name" value="Rv2179c-like"/>
    <property type="match status" value="1"/>
</dbReference>
<dbReference type="AlphaFoldDB" id="A0A382NCE0"/>
<organism evidence="2">
    <name type="scientific">marine metagenome</name>
    <dbReference type="NCBI Taxonomy" id="408172"/>
    <lineage>
        <taxon>unclassified sequences</taxon>
        <taxon>metagenomes</taxon>
        <taxon>ecological metagenomes</taxon>
    </lineage>
</organism>
<evidence type="ECO:0000313" key="2">
    <source>
        <dbReference type="EMBL" id="SVC58370.1"/>
    </source>
</evidence>
<dbReference type="InterPro" id="IPR033390">
    <property type="entry name" value="Rv2179c-like"/>
</dbReference>
<dbReference type="Gene3D" id="3.30.420.10">
    <property type="entry name" value="Ribonuclease H-like superfamily/Ribonuclease H"/>
    <property type="match status" value="1"/>
</dbReference>
<dbReference type="SUPFAM" id="SSF53098">
    <property type="entry name" value="Ribonuclease H-like"/>
    <property type="match status" value="1"/>
</dbReference>
<feature type="domain" description="3'-5' exoribonuclease Rv2179c-like" evidence="1">
    <location>
        <begin position="2"/>
        <end position="82"/>
    </location>
</feature>
<reference evidence="2" key="1">
    <citation type="submission" date="2018-05" db="EMBL/GenBank/DDBJ databases">
        <authorList>
            <person name="Lanie J.A."/>
            <person name="Ng W.-L."/>
            <person name="Kazmierczak K.M."/>
            <person name="Andrzejewski T.M."/>
            <person name="Davidsen T.M."/>
            <person name="Wayne K.J."/>
            <person name="Tettelin H."/>
            <person name="Glass J.I."/>
            <person name="Rusch D."/>
            <person name="Podicherti R."/>
            <person name="Tsui H.-C.T."/>
            <person name="Winkler M.E."/>
        </authorList>
    </citation>
    <scope>NUCLEOTIDE SEQUENCE</scope>
</reference>
<sequence>MKELNAWLTGCDSIWCQGPQFDMVILEDFFDSFNHHKNWFYWQVSDCRTLFNIMPRDPRKGLQQNLHNALEDSRWQAICVQKFFKDFNVLPR</sequence>
<proteinExistence type="predicted"/>
<protein>
    <recommendedName>
        <fullName evidence="1">3'-5' exoribonuclease Rv2179c-like domain-containing protein</fullName>
    </recommendedName>
</protein>
<name>A0A382NCE0_9ZZZZ</name>
<accession>A0A382NCE0</accession>
<gene>
    <name evidence="2" type="ORF">METZ01_LOCUS311224</name>
</gene>
<dbReference type="InterPro" id="IPR036397">
    <property type="entry name" value="RNaseH_sf"/>
</dbReference>